<feature type="domain" description="Methyl-accepting transducer" evidence="6">
    <location>
        <begin position="496"/>
        <end position="725"/>
    </location>
</feature>
<dbReference type="PANTHER" id="PTHR43531:SF14">
    <property type="entry name" value="METHYL-ACCEPTING CHEMOTAXIS PROTEIN I-RELATED"/>
    <property type="match status" value="1"/>
</dbReference>
<dbReference type="OrthoDB" id="8744489at2"/>
<dbReference type="Pfam" id="PF13188">
    <property type="entry name" value="PAS_8"/>
    <property type="match status" value="1"/>
</dbReference>
<dbReference type="GO" id="GO:0004888">
    <property type="term" value="F:transmembrane signaling receptor activity"/>
    <property type="evidence" value="ECO:0007669"/>
    <property type="project" value="TreeGrafter"/>
</dbReference>
<feature type="domain" description="HAMP" evidence="8">
    <location>
        <begin position="445"/>
        <end position="491"/>
    </location>
</feature>
<gene>
    <name evidence="9" type="ORF">EPA99_14140</name>
</gene>
<dbReference type="Gene3D" id="3.30.450.20">
    <property type="entry name" value="PAS domain"/>
    <property type="match status" value="1"/>
</dbReference>
<dbReference type="PANTHER" id="PTHR43531">
    <property type="entry name" value="PROTEIN ICFG"/>
    <property type="match status" value="1"/>
</dbReference>
<dbReference type="PROSITE" id="PS50111">
    <property type="entry name" value="CHEMOTAXIS_TRANSDUC_2"/>
    <property type="match status" value="1"/>
</dbReference>
<evidence type="ECO:0000313" key="9">
    <source>
        <dbReference type="EMBL" id="RXR02623.1"/>
    </source>
</evidence>
<dbReference type="InterPro" id="IPR024478">
    <property type="entry name" value="HlyB_4HB_MCP"/>
</dbReference>
<keyword evidence="5" id="KW-0472">Membrane</keyword>
<dbReference type="PROSITE" id="PS50885">
    <property type="entry name" value="HAMP"/>
    <property type="match status" value="2"/>
</dbReference>
<protein>
    <submittedName>
        <fullName evidence="9">HAMP domain-containing protein</fullName>
    </submittedName>
</protein>
<name>A0A4Q1JTW7_9GAMM</name>
<dbReference type="EMBL" id="SAWZ01000008">
    <property type="protein sequence ID" value="RXR02623.1"/>
    <property type="molecule type" value="Genomic_DNA"/>
</dbReference>
<dbReference type="GO" id="GO:0007165">
    <property type="term" value="P:signal transduction"/>
    <property type="evidence" value="ECO:0007669"/>
    <property type="project" value="UniProtKB-KW"/>
</dbReference>
<comment type="caution">
    <text evidence="9">The sequence shown here is derived from an EMBL/GenBank/DDBJ whole genome shotgun (WGS) entry which is preliminary data.</text>
</comment>
<dbReference type="SUPFAM" id="SSF158472">
    <property type="entry name" value="HAMP domain-like"/>
    <property type="match status" value="1"/>
</dbReference>
<dbReference type="InterPro" id="IPR004089">
    <property type="entry name" value="MCPsignal_dom"/>
</dbReference>
<dbReference type="Gene3D" id="6.10.340.10">
    <property type="match status" value="1"/>
</dbReference>
<dbReference type="CDD" id="cd06225">
    <property type="entry name" value="HAMP"/>
    <property type="match status" value="1"/>
</dbReference>
<dbReference type="AlphaFoldDB" id="A0A4Q1JTW7"/>
<dbReference type="InterPro" id="IPR000014">
    <property type="entry name" value="PAS"/>
</dbReference>
<dbReference type="RefSeq" id="WP_129471890.1">
    <property type="nucleotide sequence ID" value="NZ_SAWZ01000008.1"/>
</dbReference>
<keyword evidence="1" id="KW-0488">Methylation</keyword>
<dbReference type="Pfam" id="PF00015">
    <property type="entry name" value="MCPsignal"/>
    <property type="match status" value="1"/>
</dbReference>
<feature type="domain" description="HAMP" evidence="8">
    <location>
        <begin position="213"/>
        <end position="265"/>
    </location>
</feature>
<reference evidence="9 10" key="1">
    <citation type="submission" date="2019-01" db="EMBL/GenBank/DDBJ databases">
        <title>Pseudoxanthomonas composti sp. nov., isolated from compost.</title>
        <authorList>
            <person name="Yang G."/>
        </authorList>
    </citation>
    <scope>NUCLEOTIDE SEQUENCE [LARGE SCALE GENOMIC DNA]</scope>
    <source>
        <strain evidence="9 10">GSS15</strain>
    </source>
</reference>
<dbReference type="Pfam" id="PF18947">
    <property type="entry name" value="HAMP_2"/>
    <property type="match status" value="1"/>
</dbReference>
<dbReference type="Pfam" id="PF12729">
    <property type="entry name" value="4HB_MCP_1"/>
    <property type="match status" value="1"/>
</dbReference>
<feature type="domain" description="PAS" evidence="7">
    <location>
        <begin position="273"/>
        <end position="316"/>
    </location>
</feature>
<dbReference type="SMART" id="SM00283">
    <property type="entry name" value="MA"/>
    <property type="match status" value="1"/>
</dbReference>
<dbReference type="InterPro" id="IPR035965">
    <property type="entry name" value="PAS-like_dom_sf"/>
</dbReference>
<dbReference type="SUPFAM" id="SSF55785">
    <property type="entry name" value="PYP-like sensor domain (PAS domain)"/>
    <property type="match status" value="1"/>
</dbReference>
<accession>A0A4Q1JTW7</accession>
<dbReference type="Pfam" id="PF00672">
    <property type="entry name" value="HAMP"/>
    <property type="match status" value="1"/>
</dbReference>
<dbReference type="GO" id="GO:0005886">
    <property type="term" value="C:plasma membrane"/>
    <property type="evidence" value="ECO:0007669"/>
    <property type="project" value="TreeGrafter"/>
</dbReference>
<feature type="region of interest" description="Disordered" evidence="4">
    <location>
        <begin position="748"/>
        <end position="792"/>
    </location>
</feature>
<keyword evidence="3" id="KW-0807">Transducer</keyword>
<dbReference type="FunFam" id="1.10.287.950:FF:000002">
    <property type="entry name" value="Methyl-accepting chemotaxis protein"/>
    <property type="match status" value="1"/>
</dbReference>
<evidence type="ECO:0000256" key="3">
    <source>
        <dbReference type="PROSITE-ProRule" id="PRU00284"/>
    </source>
</evidence>
<dbReference type="Gene3D" id="1.10.287.950">
    <property type="entry name" value="Methyl-accepting chemotaxis protein"/>
    <property type="match status" value="1"/>
</dbReference>
<keyword evidence="5" id="KW-1133">Transmembrane helix</keyword>
<evidence type="ECO:0000256" key="5">
    <source>
        <dbReference type="SAM" id="Phobius"/>
    </source>
</evidence>
<evidence type="ECO:0000256" key="2">
    <source>
        <dbReference type="ARBA" id="ARBA00029447"/>
    </source>
</evidence>
<dbReference type="PROSITE" id="PS50112">
    <property type="entry name" value="PAS"/>
    <property type="match status" value="1"/>
</dbReference>
<evidence type="ECO:0000259" key="6">
    <source>
        <dbReference type="PROSITE" id="PS50111"/>
    </source>
</evidence>
<dbReference type="InterPro" id="IPR003660">
    <property type="entry name" value="HAMP_dom"/>
</dbReference>
<feature type="compositionally biased region" description="Low complexity" evidence="4">
    <location>
        <begin position="748"/>
        <end position="780"/>
    </location>
</feature>
<evidence type="ECO:0000256" key="1">
    <source>
        <dbReference type="ARBA" id="ARBA00022481"/>
    </source>
</evidence>
<evidence type="ECO:0000259" key="7">
    <source>
        <dbReference type="PROSITE" id="PS50112"/>
    </source>
</evidence>
<dbReference type="InterPro" id="IPR051310">
    <property type="entry name" value="MCP_chemotaxis"/>
</dbReference>
<dbReference type="SMART" id="SM00304">
    <property type="entry name" value="HAMP"/>
    <property type="match status" value="2"/>
</dbReference>
<keyword evidence="10" id="KW-1185">Reference proteome</keyword>
<comment type="similarity">
    <text evidence="2">Belongs to the methyl-accepting chemotaxis (MCP) protein family.</text>
</comment>
<feature type="transmembrane region" description="Helical" evidence="5">
    <location>
        <begin position="190"/>
        <end position="212"/>
    </location>
</feature>
<sequence length="792" mass="83954">MQWIHNQKLMPKLMLTFGIVLALMLVQGIVAFSGLHKLRASADQLAGNSMASVRQAGELRAMMGEMRNSSYQQLIRASDTVKQNAKQRVAKLEAAIAENIANHDKVLETEQQHKLFKAFSADWAKALASYKSVEEMVELELPDDAIDTFVGETRDLHYKASDSLAALIAEDDKVAQAAKDEAATAYNASFTLTLATLVLGITGGLILAFVFARRLVSNMRGAVKVANDVAGGDLNGQIEVKGQDEVGDLMRALKRMQGDLKERIERDAAIANENLRVRTALEASTTGMFITDAEHTIVYTNPALRSMLDAYAEQIVASIPHIDAQAPLVGQSAGVLEHDGKLDTAFTAQIERDGTAVREMNYGGAVFAQNVSAIRNADGSQIVGTVYEWRDRTVEAAVEEEVAKIVRGAAHGDLSQRVSTEGKQGFYLQLAEQLNDLLQANAASVGEVSKVLTALSDGDLTQRMEGDFHGVFAAMRDDANATVAQLTDIVSRIQQASGAINTASAEIAAGNDDLSRRTEQQAANLEETAASMEELTSTVKQNAEHARQANQLAIGAAGVASQGGVVVEQVVTTMGAIEQASRKIADIISVIDGIAFQTNILALNAAVEAARAGEQGRGFAVVASEVRSLAQRSANAAKEIKGLIEDSVSKVNTGSALANQAGRTMEEIVGSVQRVTDIMGEISAASQEQASGIDQVNQTVVQMDETTQQNAALVEEASAAARAMQEQAGQLSQVIAVFKVEAAAAASAPAPVKPAATPKARVASKPGARPAAPRARQAAAVTTPNEAEWAEF</sequence>
<organism evidence="9 10">
    <name type="scientific">Pseudoxanthomonas composti</name>
    <dbReference type="NCBI Taxonomy" id="2137479"/>
    <lineage>
        <taxon>Bacteria</taxon>
        <taxon>Pseudomonadati</taxon>
        <taxon>Pseudomonadota</taxon>
        <taxon>Gammaproteobacteria</taxon>
        <taxon>Lysobacterales</taxon>
        <taxon>Lysobacteraceae</taxon>
        <taxon>Pseudoxanthomonas</taxon>
    </lineage>
</organism>
<dbReference type="SUPFAM" id="SSF58104">
    <property type="entry name" value="Methyl-accepting chemotaxis protein (MCP) signaling domain"/>
    <property type="match status" value="1"/>
</dbReference>
<evidence type="ECO:0000259" key="8">
    <source>
        <dbReference type="PROSITE" id="PS50885"/>
    </source>
</evidence>
<keyword evidence="5" id="KW-0812">Transmembrane</keyword>
<evidence type="ECO:0000313" key="10">
    <source>
        <dbReference type="Proteomes" id="UP000289784"/>
    </source>
</evidence>
<dbReference type="CDD" id="cd11386">
    <property type="entry name" value="MCP_signal"/>
    <property type="match status" value="1"/>
</dbReference>
<evidence type="ECO:0000256" key="4">
    <source>
        <dbReference type="SAM" id="MobiDB-lite"/>
    </source>
</evidence>
<proteinExistence type="inferred from homology"/>
<dbReference type="Proteomes" id="UP000289784">
    <property type="component" value="Unassembled WGS sequence"/>
</dbReference>
<dbReference type="GO" id="GO:0006935">
    <property type="term" value="P:chemotaxis"/>
    <property type="evidence" value="ECO:0007669"/>
    <property type="project" value="UniProtKB-KW"/>
</dbReference>